<keyword evidence="9" id="KW-1185">Reference proteome</keyword>
<accession>V3ZUZ9</accession>
<feature type="disulfide bond" evidence="6">
    <location>
        <begin position="27"/>
        <end position="91"/>
    </location>
</feature>
<dbReference type="Gene3D" id="3.10.250.10">
    <property type="entry name" value="SRCR-like domain"/>
    <property type="match status" value="11"/>
</dbReference>
<dbReference type="EMBL" id="KB203083">
    <property type="protein sequence ID" value="ESO86370.1"/>
    <property type="molecule type" value="Genomic_DNA"/>
</dbReference>
<dbReference type="FunFam" id="3.10.250.10:FF:000011">
    <property type="entry name" value="Scavenger receptor class A member 5"/>
    <property type="match status" value="4"/>
</dbReference>
<reference evidence="8 9" key="1">
    <citation type="journal article" date="2013" name="Nature">
        <title>Insights into bilaterian evolution from three spiralian genomes.</title>
        <authorList>
            <person name="Simakov O."/>
            <person name="Marletaz F."/>
            <person name="Cho S.J."/>
            <person name="Edsinger-Gonzales E."/>
            <person name="Havlak P."/>
            <person name="Hellsten U."/>
            <person name="Kuo D.H."/>
            <person name="Larsson T."/>
            <person name="Lv J."/>
            <person name="Arendt D."/>
            <person name="Savage R."/>
            <person name="Osoegawa K."/>
            <person name="de Jong P."/>
            <person name="Grimwood J."/>
            <person name="Chapman J.A."/>
            <person name="Shapiro H."/>
            <person name="Aerts A."/>
            <person name="Otillar R.P."/>
            <person name="Terry A.Y."/>
            <person name="Boore J.L."/>
            <person name="Grigoriev I.V."/>
            <person name="Lindberg D.R."/>
            <person name="Seaver E.C."/>
            <person name="Weisblat D.A."/>
            <person name="Putnam N.H."/>
            <person name="Rokhsar D.S."/>
        </authorList>
    </citation>
    <scope>NUCLEOTIDE SEQUENCE [LARGE SCALE GENOMIC DNA]</scope>
</reference>
<feature type="disulfide bond" evidence="6">
    <location>
        <begin position="292"/>
        <end position="302"/>
    </location>
</feature>
<feature type="domain" description="SRCR" evidence="7">
    <location>
        <begin position="1048"/>
        <end position="1149"/>
    </location>
</feature>
<feature type="disulfide bond" evidence="6">
    <location>
        <begin position="186"/>
        <end position="196"/>
    </location>
</feature>
<feature type="domain" description="SRCR" evidence="7">
    <location>
        <begin position="442"/>
        <end position="543"/>
    </location>
</feature>
<keyword evidence="2" id="KW-0677">Repeat</keyword>
<feature type="disulfide bond" evidence="6">
    <location>
        <begin position="1010"/>
        <end position="1020"/>
    </location>
</feature>
<feature type="disulfide bond" evidence="6">
    <location>
        <begin position="833"/>
        <end position="843"/>
    </location>
</feature>
<feature type="domain" description="SRCR" evidence="7">
    <location>
        <begin position="330"/>
        <end position="431"/>
    </location>
</feature>
<evidence type="ECO:0000256" key="2">
    <source>
        <dbReference type="ARBA" id="ARBA00022737"/>
    </source>
</evidence>
<comment type="caution">
    <text evidence="6">Lacks conserved residue(s) required for the propagation of feature annotation.</text>
</comment>
<evidence type="ECO:0000256" key="6">
    <source>
        <dbReference type="PROSITE-ProRule" id="PRU00196"/>
    </source>
</evidence>
<feature type="disulfide bond" evidence="6">
    <location>
        <begin position="1074"/>
        <end position="1138"/>
    </location>
</feature>
<evidence type="ECO:0000256" key="1">
    <source>
        <dbReference type="ARBA" id="ARBA00022729"/>
    </source>
</evidence>
<feature type="disulfide bond" evidence="6">
    <location>
        <begin position="248"/>
        <end position="312"/>
    </location>
</feature>
<dbReference type="HOGENOM" id="CLU_249651_0_0_1"/>
<feature type="domain" description="SRCR" evidence="7">
    <location>
        <begin position="2"/>
        <end position="102"/>
    </location>
</feature>
<feature type="domain" description="SRCR" evidence="7">
    <location>
        <begin position="223"/>
        <end position="323"/>
    </location>
</feature>
<dbReference type="FunFam" id="3.10.250.10:FF:000007">
    <property type="entry name" value="Soluble scavenger receptor cysteine-rich domain-containing protein SSC5D"/>
    <property type="match status" value="1"/>
</dbReference>
<feature type="disulfide bond" evidence="6">
    <location>
        <begin position="730"/>
        <end position="740"/>
    </location>
</feature>
<feature type="disulfide bond" evidence="6">
    <location>
        <begin position="512"/>
        <end position="522"/>
    </location>
</feature>
<keyword evidence="5" id="KW-0325">Glycoprotein</keyword>
<keyword evidence="3 6" id="KW-1015">Disulfide bond</keyword>
<keyword evidence="1" id="KW-0732">Signal</keyword>
<dbReference type="Proteomes" id="UP000030746">
    <property type="component" value="Unassembled WGS sequence"/>
</dbReference>
<dbReference type="InterPro" id="IPR001190">
    <property type="entry name" value="SRCR"/>
</dbReference>
<feature type="disulfide bond" evidence="6">
    <location>
        <begin position="1087"/>
        <end position="1148"/>
    </location>
</feature>
<dbReference type="KEGG" id="lgi:LOTGIDRAFT_129408"/>
<dbReference type="InterPro" id="IPR036772">
    <property type="entry name" value="SRCR-like_dom_sf"/>
</dbReference>
<feature type="disulfide bond" evidence="6">
    <location>
        <begin position="1118"/>
        <end position="1128"/>
    </location>
</feature>
<dbReference type="PRINTS" id="PR00258">
    <property type="entry name" value="SPERACTRCPTR"/>
</dbReference>
<feature type="domain" description="SRCR" evidence="7">
    <location>
        <begin position="112"/>
        <end position="217"/>
    </location>
</feature>
<keyword evidence="4" id="KW-0675">Receptor</keyword>
<evidence type="ECO:0000256" key="4">
    <source>
        <dbReference type="ARBA" id="ARBA00023170"/>
    </source>
</evidence>
<dbReference type="AlphaFoldDB" id="V3ZUZ9"/>
<feature type="domain" description="SRCR" evidence="7">
    <location>
        <begin position="940"/>
        <end position="1041"/>
    </location>
</feature>
<name>V3ZUZ9_LOTGI</name>
<feature type="disulfide bond" evidence="6">
    <location>
        <begin position="71"/>
        <end position="81"/>
    </location>
</feature>
<feature type="disulfide bond" evidence="6">
    <location>
        <begin position="40"/>
        <end position="101"/>
    </location>
</feature>
<feature type="disulfide bond" evidence="6">
    <location>
        <begin position="624"/>
        <end position="634"/>
    </location>
</feature>
<dbReference type="PROSITE" id="PS50287">
    <property type="entry name" value="SRCR_2"/>
    <property type="match status" value="11"/>
</dbReference>
<sequence length="1198" mass="131179">QLRLSDGDRDSQGRVEIYHNNTWGTICDDGFNQNVATVICRKLGYTGNFRTYAEAYFGIGSGPIWLDDVDCNGNEQNLINCRLKPWGRTNCRHGEDAGLDCAPGKTHANIPVRLAGGADGSQGRVEIQHAGEWGTVCDDGFDDNAAKVVCRQLNFKNVIAVPLTSAYFTNGTGDPSKKILLDDVKCTGNETGLGVCLHKGWGTTNCQHSEDAGVMCIPKAIKVRLTGGLSRNQGRVELNVYGIWGTVCDDSFSSRDAGVICKMLNYTRGGKKLRKGTYSGGLGPIWVDDLGCQGPESNITQCSKKPWGVNNCDHDEDVAILCTKAPPLQIQLDNGEGPYEGRVMVMFNDEWGSVCDDNWGPEEAQVVCRMLGFNATGAIAKSRAWFGQGSGKIWLDDVNCKGSELTLSQCGHRTWGQGNCRHSEDASVICLHVVDPNYNISVRLVGSGVKTAGRVEVFYRGQWGTVCDDNWDSRNAKVVCRMLGLPMDKSRPYIKAHYGSGSGPILLDDVGCDGTENNILECSNKGWGDHDCTHRDDAGVDCNPVAPLHDVKVRLKDGPSPYEGRLEVYYNEKWGTVCDDGFNQDEAKVVCKMLGVSDVTKVLVKNRAQYGSGTGPIWLDNVRCIGNESSITDCNHNAWGLGNCGHSEDVGLKCSSSLQVRLTNGSDQTMGRVEVLHNGTWGTVCDDLWGIPEATVVCNQLGMPNTIPIPLPNGYFGLTNSPIWLDDVVCNGSETGLGDCQFKPWGFNNCEQDENAGVICLKTVLVRLIDGLNQFQGRVEVFYHGIWGSICDDSFDTRDASVVCKMLGYGPEATLRSFSGSTRGPIWMDDLECTGQETSIDKCRFKGWGETNCDHKEDVAMVCTNRKSLQLFLSCIHHRSARLRGKAKFFSKLLSPQRVMEGHVSPMTLLLLEVQHSVVTGFWLIILKGWSESIKSSVNVRLVDGNSPDEGRVEIYYNGTWGTLCDDNWNANNARVVCRMLNKTTEQVTARGAGFFPRGHGKIWLDELNCIGNETNIEQCGHRSWGKTNCRHEEDAGVVCGGAPNTKLRLINSRGLPNQGRVEIMINNTWGTICDDMWDSREASVVCAMMGFSSGAVAKTRAFFGRGSGPIFLDDVTCDGSESNIFECSTKPIGKSNCNHREDAGVICKPSDIQIRLVDGDPSKGRLELFHNNTWGTVCDDYFNNKAASVVCKMMGKP</sequence>
<feature type="domain" description="SRCR" evidence="7">
    <location>
        <begin position="1155"/>
        <end position="1198"/>
    </location>
</feature>
<gene>
    <name evidence="8" type="ORF">LOTGIDRAFT_129408</name>
</gene>
<evidence type="ECO:0000259" key="7">
    <source>
        <dbReference type="PROSITE" id="PS50287"/>
    </source>
</evidence>
<evidence type="ECO:0000313" key="9">
    <source>
        <dbReference type="Proteomes" id="UP000030746"/>
    </source>
</evidence>
<organism evidence="8 9">
    <name type="scientific">Lottia gigantea</name>
    <name type="common">Giant owl limpet</name>
    <dbReference type="NCBI Taxonomy" id="225164"/>
    <lineage>
        <taxon>Eukaryota</taxon>
        <taxon>Metazoa</taxon>
        <taxon>Spiralia</taxon>
        <taxon>Lophotrochozoa</taxon>
        <taxon>Mollusca</taxon>
        <taxon>Gastropoda</taxon>
        <taxon>Patellogastropoda</taxon>
        <taxon>Lottioidea</taxon>
        <taxon>Lottiidae</taxon>
        <taxon>Lottia</taxon>
    </lineage>
</organism>
<feature type="disulfide bond" evidence="6">
    <location>
        <begin position="400"/>
        <end position="410"/>
    </location>
</feature>
<evidence type="ECO:0000256" key="5">
    <source>
        <dbReference type="ARBA" id="ARBA00023180"/>
    </source>
</evidence>
<protein>
    <recommendedName>
        <fullName evidence="7">SRCR domain-containing protein</fullName>
    </recommendedName>
</protein>
<dbReference type="RefSeq" id="XP_009062912.1">
    <property type="nucleotide sequence ID" value="XM_009064664.1"/>
</dbReference>
<dbReference type="PROSITE" id="PS00420">
    <property type="entry name" value="SRCR_1"/>
    <property type="match status" value="4"/>
</dbReference>
<feature type="disulfide bond" evidence="6">
    <location>
        <begin position="261"/>
        <end position="322"/>
    </location>
</feature>
<evidence type="ECO:0000313" key="8">
    <source>
        <dbReference type="EMBL" id="ESO86370.1"/>
    </source>
</evidence>
<proteinExistence type="predicted"/>
<dbReference type="FunFam" id="3.10.250.10:FF:000006">
    <property type="entry name" value="neurotrypsin isoform X2"/>
    <property type="match status" value="4"/>
</dbReference>
<dbReference type="PANTHER" id="PTHR19331">
    <property type="entry name" value="SCAVENGER RECEPTOR DOMAIN-CONTAINING"/>
    <property type="match status" value="1"/>
</dbReference>
<dbReference type="GO" id="GO:0016020">
    <property type="term" value="C:membrane"/>
    <property type="evidence" value="ECO:0007669"/>
    <property type="project" value="InterPro"/>
</dbReference>
<feature type="non-terminal residue" evidence="8">
    <location>
        <position position="1"/>
    </location>
</feature>
<dbReference type="FunFam" id="3.10.250.10:FF:000026">
    <property type="entry name" value="Tequila, isoform D"/>
    <property type="match status" value="1"/>
</dbReference>
<dbReference type="Pfam" id="PF00530">
    <property type="entry name" value="SRCR"/>
    <property type="match status" value="11"/>
</dbReference>
<feature type="domain" description="SRCR" evidence="7">
    <location>
        <begin position="660"/>
        <end position="761"/>
    </location>
</feature>
<feature type="domain" description="SRCR" evidence="7">
    <location>
        <begin position="553"/>
        <end position="655"/>
    </location>
</feature>
<dbReference type="GeneID" id="20232947"/>
<dbReference type="SMART" id="SM00202">
    <property type="entry name" value="SR"/>
    <property type="match status" value="10"/>
</dbReference>
<feature type="domain" description="SRCR" evidence="7">
    <location>
        <begin position="766"/>
        <end position="864"/>
    </location>
</feature>
<dbReference type="SUPFAM" id="SSF56487">
    <property type="entry name" value="SRCR-like"/>
    <property type="match status" value="11"/>
</dbReference>
<dbReference type="PANTHER" id="PTHR19331:SF465">
    <property type="entry name" value="EGG PEPTIDE SPERACT RECEPTOR"/>
    <property type="match status" value="1"/>
</dbReference>
<dbReference type="OMA" id="VCANNQW"/>
<dbReference type="OrthoDB" id="6128208at2759"/>
<dbReference type="CTD" id="20232947"/>
<evidence type="ECO:0000256" key="3">
    <source>
        <dbReference type="ARBA" id="ARBA00023157"/>
    </source>
</evidence>